<keyword evidence="2" id="KW-1185">Reference proteome</keyword>
<evidence type="ECO:0000313" key="2">
    <source>
        <dbReference type="Proteomes" id="UP000284706"/>
    </source>
</evidence>
<sequence length="302" mass="34110">MSTCLPFSEIIYLSLPFYHYALLRSYAPGCYGKARKRDDFRRASQSARRLFLHCGPPETFEGNQGLENFRKILVDFIPDDDAHSWISEVVAPGEMKRILVYRRHEDNYPVILALVTMYNKQEDGDENEVEYTDILNWKISSIKEERTTKLTVSQRKLPILFVNFNPDRYFLVGGALCKATSGDPILQRLPGSVDLAVRLDFGYNLLEATYTIWALSKSLNALERELAMPFRAEAPSCSKEIPCVGLEGGGISITDSAWPGILFIAELDFTKPVNSSGIEEKDHMETLKKQGLSSSFTLFAIT</sequence>
<dbReference type="AlphaFoldDB" id="A0A409WDH9"/>
<accession>A0A409WDH9</accession>
<comment type="caution">
    <text evidence="1">The sequence shown here is derived from an EMBL/GenBank/DDBJ whole genome shotgun (WGS) entry which is preliminary data.</text>
</comment>
<reference evidence="1 2" key="1">
    <citation type="journal article" date="2018" name="Evol. Lett.">
        <title>Horizontal gene cluster transfer increased hallucinogenic mushroom diversity.</title>
        <authorList>
            <person name="Reynolds H.T."/>
            <person name="Vijayakumar V."/>
            <person name="Gluck-Thaler E."/>
            <person name="Korotkin H.B."/>
            <person name="Matheny P.B."/>
            <person name="Slot J.C."/>
        </authorList>
    </citation>
    <scope>NUCLEOTIDE SEQUENCE [LARGE SCALE GENOMIC DNA]</scope>
    <source>
        <strain evidence="1 2">SRW20</strain>
    </source>
</reference>
<gene>
    <name evidence="1" type="ORF">CVT26_012814</name>
</gene>
<protein>
    <submittedName>
        <fullName evidence="1">Uncharacterized protein</fullName>
    </submittedName>
</protein>
<dbReference type="Proteomes" id="UP000284706">
    <property type="component" value="Unassembled WGS sequence"/>
</dbReference>
<proteinExistence type="predicted"/>
<organism evidence="1 2">
    <name type="scientific">Gymnopilus dilepis</name>
    <dbReference type="NCBI Taxonomy" id="231916"/>
    <lineage>
        <taxon>Eukaryota</taxon>
        <taxon>Fungi</taxon>
        <taxon>Dikarya</taxon>
        <taxon>Basidiomycota</taxon>
        <taxon>Agaricomycotina</taxon>
        <taxon>Agaricomycetes</taxon>
        <taxon>Agaricomycetidae</taxon>
        <taxon>Agaricales</taxon>
        <taxon>Agaricineae</taxon>
        <taxon>Hymenogastraceae</taxon>
        <taxon>Gymnopilus</taxon>
    </lineage>
</organism>
<evidence type="ECO:0000313" key="1">
    <source>
        <dbReference type="EMBL" id="PPQ76574.1"/>
    </source>
</evidence>
<dbReference type="InParanoid" id="A0A409WDH9"/>
<dbReference type="EMBL" id="NHYE01005145">
    <property type="protein sequence ID" value="PPQ76574.1"/>
    <property type="molecule type" value="Genomic_DNA"/>
</dbReference>
<name>A0A409WDH9_9AGAR</name>